<evidence type="ECO:0000256" key="7">
    <source>
        <dbReference type="ARBA" id="ARBA00023136"/>
    </source>
</evidence>
<comment type="subcellular location">
    <subcellularLocation>
        <location evidence="1 8">Cell membrane</location>
        <topology evidence="1 8">Multi-pass membrane protein</topology>
    </subcellularLocation>
</comment>
<dbReference type="GO" id="GO:0005886">
    <property type="term" value="C:plasma membrane"/>
    <property type="evidence" value="ECO:0007669"/>
    <property type="project" value="UniProtKB-SubCell"/>
</dbReference>
<evidence type="ECO:0000256" key="1">
    <source>
        <dbReference type="ARBA" id="ARBA00004651"/>
    </source>
</evidence>
<dbReference type="SUPFAM" id="SSF161098">
    <property type="entry name" value="MetI-like"/>
    <property type="match status" value="1"/>
</dbReference>
<dbReference type="InterPro" id="IPR000515">
    <property type="entry name" value="MetI-like"/>
</dbReference>
<evidence type="ECO:0000259" key="9">
    <source>
        <dbReference type="PROSITE" id="PS50928"/>
    </source>
</evidence>
<evidence type="ECO:0000313" key="11">
    <source>
        <dbReference type="Proteomes" id="UP000632498"/>
    </source>
</evidence>
<name>A0A917F912_9PROT</name>
<dbReference type="EMBL" id="BMHV01000005">
    <property type="protein sequence ID" value="GGF57466.1"/>
    <property type="molecule type" value="Genomic_DNA"/>
</dbReference>
<dbReference type="Proteomes" id="UP000632498">
    <property type="component" value="Unassembled WGS sequence"/>
</dbReference>
<dbReference type="PROSITE" id="PS50928">
    <property type="entry name" value="ABC_TM1"/>
    <property type="match status" value="1"/>
</dbReference>
<keyword evidence="7 8" id="KW-0472">Membrane</keyword>
<organism evidence="10 11">
    <name type="scientific">Terasakiella brassicae</name>
    <dbReference type="NCBI Taxonomy" id="1634917"/>
    <lineage>
        <taxon>Bacteria</taxon>
        <taxon>Pseudomonadati</taxon>
        <taxon>Pseudomonadota</taxon>
        <taxon>Alphaproteobacteria</taxon>
        <taxon>Rhodospirillales</taxon>
        <taxon>Terasakiellaceae</taxon>
        <taxon>Terasakiella</taxon>
    </lineage>
</organism>
<dbReference type="GO" id="GO:0055085">
    <property type="term" value="P:transmembrane transport"/>
    <property type="evidence" value="ECO:0007669"/>
    <property type="project" value="InterPro"/>
</dbReference>
<keyword evidence="11" id="KW-1185">Reference proteome</keyword>
<keyword evidence="3 8" id="KW-0813">Transport</keyword>
<protein>
    <submittedName>
        <fullName evidence="10">Polyamine ABC transporter substrate-binding protein</fullName>
    </submittedName>
</protein>
<feature type="domain" description="ABC transmembrane type-1" evidence="9">
    <location>
        <begin position="206"/>
        <end position="412"/>
    </location>
</feature>
<dbReference type="CDD" id="cd06261">
    <property type="entry name" value="TM_PBP2"/>
    <property type="match status" value="1"/>
</dbReference>
<evidence type="ECO:0000256" key="3">
    <source>
        <dbReference type="ARBA" id="ARBA00022448"/>
    </source>
</evidence>
<reference evidence="10" key="1">
    <citation type="journal article" date="2014" name="Int. J. Syst. Evol. Microbiol.">
        <title>Complete genome sequence of Corynebacterium casei LMG S-19264T (=DSM 44701T), isolated from a smear-ripened cheese.</title>
        <authorList>
            <consortium name="US DOE Joint Genome Institute (JGI-PGF)"/>
            <person name="Walter F."/>
            <person name="Albersmeier A."/>
            <person name="Kalinowski J."/>
            <person name="Ruckert C."/>
        </authorList>
    </citation>
    <scope>NUCLEOTIDE SEQUENCE</scope>
    <source>
        <strain evidence="10">CGMCC 1.15254</strain>
    </source>
</reference>
<evidence type="ECO:0000256" key="2">
    <source>
        <dbReference type="ARBA" id="ARBA00007069"/>
    </source>
</evidence>
<dbReference type="InterPro" id="IPR035906">
    <property type="entry name" value="MetI-like_sf"/>
</dbReference>
<reference evidence="10" key="2">
    <citation type="submission" date="2020-09" db="EMBL/GenBank/DDBJ databases">
        <authorList>
            <person name="Sun Q."/>
            <person name="Zhou Y."/>
        </authorList>
    </citation>
    <scope>NUCLEOTIDE SEQUENCE</scope>
    <source>
        <strain evidence="10">CGMCC 1.15254</strain>
    </source>
</reference>
<feature type="transmembrane region" description="Helical" evidence="8">
    <location>
        <begin position="294"/>
        <end position="313"/>
    </location>
</feature>
<feature type="transmembrane region" description="Helical" evidence="8">
    <location>
        <begin position="244"/>
        <end position="264"/>
    </location>
</feature>
<evidence type="ECO:0000256" key="5">
    <source>
        <dbReference type="ARBA" id="ARBA00022692"/>
    </source>
</evidence>
<feature type="transmembrane region" description="Helical" evidence="8">
    <location>
        <begin position="348"/>
        <end position="369"/>
    </location>
</feature>
<sequence>MDQAPALTASQSDVLPQEENGLPLKVKLRRAERMKKIRAMALIAPLFIFTLLIFAIPIGIMLVRSIDNPEVVSYLPNTKVELDKWSGEGMPPQTLTAIFATDLVQAYHDKTAATVGKRLNYDVSGMRSLIMRTARKFKSHVPVDATLDTFVKADKRWKQEKYWNALKRASGSLTPFYLLSAVDKKIDDKGDIVNVSEGQAIYVNIFWRTIWIAGVVTVISLLLGFPIAYLLANTSSKVSNTLMFCVLLPFWTSLLVRTSAWVVLLQKNGIVNSSLMNLGLIDEPLTLLFARPGVYIGFIHLLLPFVILPLYSVMKSISPGYMRAAESLGAHPAVAFVRVYLPQTLPGIGAGGVLAFILAIGYYITPALIGGPQDQMLSYFIANHANSTLNWGLASALGMILLGSTLILFTIYNRLTGASGVKMG</sequence>
<dbReference type="Gene3D" id="1.10.3720.10">
    <property type="entry name" value="MetI-like"/>
    <property type="match status" value="1"/>
</dbReference>
<gene>
    <name evidence="10" type="ORF">GCM10011332_08650</name>
</gene>
<dbReference type="PANTHER" id="PTHR42929:SF5">
    <property type="entry name" value="ABC TRANSPORTER PERMEASE PROTEIN"/>
    <property type="match status" value="1"/>
</dbReference>
<evidence type="ECO:0000256" key="8">
    <source>
        <dbReference type="RuleBase" id="RU363032"/>
    </source>
</evidence>
<dbReference type="AlphaFoldDB" id="A0A917F912"/>
<comment type="caution">
    <text evidence="10">The sequence shown here is derived from an EMBL/GenBank/DDBJ whole genome shotgun (WGS) entry which is preliminary data.</text>
</comment>
<accession>A0A917F912</accession>
<proteinExistence type="inferred from homology"/>
<feature type="transmembrane region" description="Helical" evidence="8">
    <location>
        <begin position="210"/>
        <end position="232"/>
    </location>
</feature>
<feature type="transmembrane region" description="Helical" evidence="8">
    <location>
        <begin position="39"/>
        <end position="63"/>
    </location>
</feature>
<comment type="similarity">
    <text evidence="2">Belongs to the binding-protein-dependent transport system permease family. CysTW subfamily.</text>
</comment>
<dbReference type="PANTHER" id="PTHR42929">
    <property type="entry name" value="INNER MEMBRANE ABC TRANSPORTER PERMEASE PROTEIN YDCU-RELATED-RELATED"/>
    <property type="match status" value="1"/>
</dbReference>
<dbReference type="Pfam" id="PF00528">
    <property type="entry name" value="BPD_transp_1"/>
    <property type="match status" value="1"/>
</dbReference>
<keyword evidence="4" id="KW-1003">Cell membrane</keyword>
<keyword evidence="5 8" id="KW-0812">Transmembrane</keyword>
<keyword evidence="6 8" id="KW-1133">Transmembrane helix</keyword>
<evidence type="ECO:0000256" key="4">
    <source>
        <dbReference type="ARBA" id="ARBA00022475"/>
    </source>
</evidence>
<feature type="transmembrane region" description="Helical" evidence="8">
    <location>
        <begin position="389"/>
        <end position="412"/>
    </location>
</feature>
<evidence type="ECO:0000313" key="10">
    <source>
        <dbReference type="EMBL" id="GGF57466.1"/>
    </source>
</evidence>
<dbReference type="RefSeq" id="WP_188662025.1">
    <property type="nucleotide sequence ID" value="NZ_BMHV01000005.1"/>
</dbReference>
<evidence type="ECO:0000256" key="6">
    <source>
        <dbReference type="ARBA" id="ARBA00022989"/>
    </source>
</evidence>